<keyword evidence="2" id="KW-1185">Reference proteome</keyword>
<sequence length="245" mass="26768">MHLDQLFAARGGIVSTAECAAEGMTAHLVRQAVLTGRAERIRQGSIRALTAPAEAVQAVRVGGFLTCISALRAQGVWCVDDGRLHVRVDRHANHLALPTDRSSPFGDPAAAGVVIHRSYAGDRIRPDQPVDLVIGDRLVLELDGRQWHSTEAAFAEDRRRDLLLHERGCLVIRLTYAQVMFEWPRVEALIRALVGRQEHSWSAGHRQAGPRQTGLRQAGLRQVDLGAQPAQSAALVQTDAPFRPG</sequence>
<evidence type="ECO:0000313" key="2">
    <source>
        <dbReference type="Proteomes" id="UP000306192"/>
    </source>
</evidence>
<evidence type="ECO:0008006" key="3">
    <source>
        <dbReference type="Google" id="ProtNLM"/>
    </source>
</evidence>
<dbReference type="Proteomes" id="UP000306192">
    <property type="component" value="Unassembled WGS sequence"/>
</dbReference>
<evidence type="ECO:0000313" key="1">
    <source>
        <dbReference type="EMBL" id="TIH38253.1"/>
    </source>
</evidence>
<gene>
    <name evidence="1" type="ORF">D4765_06595</name>
</gene>
<dbReference type="OrthoDB" id="2594539at2"/>
<organism evidence="1 2">
    <name type="scientific">Subtercola vilae</name>
    <dbReference type="NCBI Taxonomy" id="2056433"/>
    <lineage>
        <taxon>Bacteria</taxon>
        <taxon>Bacillati</taxon>
        <taxon>Actinomycetota</taxon>
        <taxon>Actinomycetes</taxon>
        <taxon>Micrococcales</taxon>
        <taxon>Microbacteriaceae</taxon>
        <taxon>Subtercola</taxon>
    </lineage>
</organism>
<comment type="caution">
    <text evidence="1">The sequence shown here is derived from an EMBL/GenBank/DDBJ whole genome shotgun (WGS) entry which is preliminary data.</text>
</comment>
<name>A0A4T2C1R8_9MICO</name>
<dbReference type="EMBL" id="QYRT01000009">
    <property type="protein sequence ID" value="TIH38253.1"/>
    <property type="molecule type" value="Genomic_DNA"/>
</dbReference>
<accession>A0A4T2C1R8</accession>
<reference evidence="1 2" key="1">
    <citation type="journal article" date="2019" name="Microorganisms">
        <title>Systematic Affiliation and Genome Analysis of Subtercola vilae DB165(T) with Particular Emphasis on Cold Adaptation of an Isolate from a High-Altitude Cold Volcano Lake.</title>
        <authorList>
            <person name="Villalobos A.S."/>
            <person name="Wiese J."/>
            <person name="Imhoff J.F."/>
            <person name="Dorador C."/>
            <person name="Keller A."/>
            <person name="Hentschel U."/>
        </authorList>
    </citation>
    <scope>NUCLEOTIDE SEQUENCE [LARGE SCALE GENOMIC DNA]</scope>
    <source>
        <strain evidence="1 2">DB165</strain>
    </source>
</reference>
<protein>
    <recommendedName>
        <fullName evidence="3">DUF559 domain-containing protein</fullName>
    </recommendedName>
</protein>
<dbReference type="RefSeq" id="WP_136641497.1">
    <property type="nucleotide sequence ID" value="NZ_QYRT01000009.1"/>
</dbReference>
<dbReference type="Gene3D" id="3.40.960.10">
    <property type="entry name" value="VSR Endonuclease"/>
    <property type="match status" value="1"/>
</dbReference>
<proteinExistence type="predicted"/>
<dbReference type="AlphaFoldDB" id="A0A4T2C1R8"/>